<feature type="signal peptide" evidence="1">
    <location>
        <begin position="1"/>
        <end position="31"/>
    </location>
</feature>
<dbReference type="PRINTS" id="PR01225">
    <property type="entry name" value="EXPANSNFAMLY"/>
</dbReference>
<dbReference type="PANTHER" id="PTHR31692">
    <property type="entry name" value="EXPANSIN-B3"/>
    <property type="match status" value="1"/>
</dbReference>
<protein>
    <submittedName>
        <fullName evidence="3">Expansin-B3 isoform B</fullName>
    </submittedName>
</protein>
<sequence length="208" mass="23075">MQLHRVSAASKLSLTCFSFALKFVLLYAAEAQLQHRGPDLHWYPGTATWYGDPEGDGSTGGACGYGTMVDVKPFRARVGAVGPLLFMKGEGCGACYKVKCLDKSICSRRAVTVIITDECPGCPSDQTHFDLSGAAFGRMAIAGENGPLRDRGQIPVIYRRYVFQTSMFNVPCVCCVFHHYYSDTIYGLLDDFTVSIWFRRERNILLGW</sequence>
<gene>
    <name evidence="3" type="ORF">D0Y65_016158</name>
</gene>
<evidence type="ECO:0000313" key="3">
    <source>
        <dbReference type="EMBL" id="RZC09692.1"/>
    </source>
</evidence>
<dbReference type="SMART" id="SM00837">
    <property type="entry name" value="DPBB_1"/>
    <property type="match status" value="1"/>
</dbReference>
<name>A0A445KFQ4_GLYSO</name>
<dbReference type="SUPFAM" id="SSF50685">
    <property type="entry name" value="Barwin-like endoglucanases"/>
    <property type="match status" value="1"/>
</dbReference>
<evidence type="ECO:0000259" key="2">
    <source>
        <dbReference type="PROSITE" id="PS50842"/>
    </source>
</evidence>
<dbReference type="InterPro" id="IPR036908">
    <property type="entry name" value="RlpA-like_sf"/>
</dbReference>
<dbReference type="InterPro" id="IPR007112">
    <property type="entry name" value="Expansin/allergen_DPBB_dom"/>
</dbReference>
<organism evidence="3 4">
    <name type="scientific">Glycine soja</name>
    <name type="common">Wild soybean</name>
    <dbReference type="NCBI Taxonomy" id="3848"/>
    <lineage>
        <taxon>Eukaryota</taxon>
        <taxon>Viridiplantae</taxon>
        <taxon>Streptophyta</taxon>
        <taxon>Embryophyta</taxon>
        <taxon>Tracheophyta</taxon>
        <taxon>Spermatophyta</taxon>
        <taxon>Magnoliopsida</taxon>
        <taxon>eudicotyledons</taxon>
        <taxon>Gunneridae</taxon>
        <taxon>Pentapetalae</taxon>
        <taxon>rosids</taxon>
        <taxon>fabids</taxon>
        <taxon>Fabales</taxon>
        <taxon>Fabaceae</taxon>
        <taxon>Papilionoideae</taxon>
        <taxon>50 kb inversion clade</taxon>
        <taxon>NPAAA clade</taxon>
        <taxon>indigoferoid/millettioid clade</taxon>
        <taxon>Phaseoleae</taxon>
        <taxon>Glycine</taxon>
        <taxon>Glycine subgen. Soja</taxon>
    </lineage>
</organism>
<dbReference type="CDD" id="cd22275">
    <property type="entry name" value="DPBB_EXPB_N"/>
    <property type="match status" value="1"/>
</dbReference>
<feature type="chain" id="PRO_5019278764" evidence="1">
    <location>
        <begin position="32"/>
        <end position="208"/>
    </location>
</feature>
<dbReference type="Pfam" id="PF03330">
    <property type="entry name" value="DPBB_1"/>
    <property type="match status" value="1"/>
</dbReference>
<feature type="domain" description="Expansin-like EG45" evidence="2">
    <location>
        <begin position="60"/>
        <end position="160"/>
    </location>
</feature>
<evidence type="ECO:0000256" key="1">
    <source>
        <dbReference type="SAM" id="SignalP"/>
    </source>
</evidence>
<dbReference type="AlphaFoldDB" id="A0A445KFQ4"/>
<dbReference type="EMBL" id="QZWG01000006">
    <property type="protein sequence ID" value="RZC09692.1"/>
    <property type="molecule type" value="Genomic_DNA"/>
</dbReference>
<dbReference type="InterPro" id="IPR007118">
    <property type="entry name" value="Expan_Lol_pI"/>
</dbReference>
<proteinExistence type="predicted"/>
<dbReference type="Proteomes" id="UP000289340">
    <property type="component" value="Chromosome 6"/>
</dbReference>
<keyword evidence="1" id="KW-0732">Signal</keyword>
<comment type="caution">
    <text evidence="3">The sequence shown here is derived from an EMBL/GenBank/DDBJ whole genome shotgun (WGS) entry which is preliminary data.</text>
</comment>
<keyword evidence="4" id="KW-1185">Reference proteome</keyword>
<dbReference type="PROSITE" id="PS50842">
    <property type="entry name" value="EXPANSIN_EG45"/>
    <property type="match status" value="1"/>
</dbReference>
<dbReference type="Gene3D" id="2.40.40.10">
    <property type="entry name" value="RlpA-like domain"/>
    <property type="match status" value="1"/>
</dbReference>
<dbReference type="PANTHER" id="PTHR31692:SF96">
    <property type="entry name" value="EXPANSIN-LIKE PROTEIN B1"/>
    <property type="match status" value="1"/>
</dbReference>
<dbReference type="GO" id="GO:0006949">
    <property type="term" value="P:syncytium formation"/>
    <property type="evidence" value="ECO:0007669"/>
    <property type="project" value="TreeGrafter"/>
</dbReference>
<accession>A0A445KFQ4</accession>
<dbReference type="InterPro" id="IPR009009">
    <property type="entry name" value="RlpA-like_DPBB"/>
</dbReference>
<reference evidence="3 4" key="1">
    <citation type="submission" date="2018-09" db="EMBL/GenBank/DDBJ databases">
        <title>A high-quality reference genome of wild soybean provides a powerful tool to mine soybean genomes.</title>
        <authorList>
            <person name="Xie M."/>
            <person name="Chung C.Y.L."/>
            <person name="Li M.-W."/>
            <person name="Wong F.-L."/>
            <person name="Chan T.-F."/>
            <person name="Lam H.-M."/>
        </authorList>
    </citation>
    <scope>NUCLEOTIDE SEQUENCE [LARGE SCALE GENOMIC DNA]</scope>
    <source>
        <strain evidence="4">cv. W05</strain>
        <tissue evidence="3">Hypocotyl of etiolated seedlings</tissue>
    </source>
</reference>
<evidence type="ECO:0000313" key="4">
    <source>
        <dbReference type="Proteomes" id="UP000289340"/>
    </source>
</evidence>
<dbReference type="FunFam" id="2.40.40.10:FF:000004">
    <property type="entry name" value="Expansin B3"/>
    <property type="match status" value="1"/>
</dbReference>
<dbReference type="GO" id="GO:0009506">
    <property type="term" value="C:plasmodesma"/>
    <property type="evidence" value="ECO:0007669"/>
    <property type="project" value="TreeGrafter"/>
</dbReference>
<dbReference type="GO" id="GO:0005576">
    <property type="term" value="C:extracellular region"/>
    <property type="evidence" value="ECO:0007669"/>
    <property type="project" value="InterPro"/>
</dbReference>